<dbReference type="Pfam" id="PF02036">
    <property type="entry name" value="SCP2"/>
    <property type="match status" value="1"/>
</dbReference>
<dbReference type="Proteomes" id="UP000234752">
    <property type="component" value="Chromosome eg_1"/>
</dbReference>
<dbReference type="InterPro" id="IPR003033">
    <property type="entry name" value="SCP2_sterol-bd_dom"/>
</dbReference>
<evidence type="ECO:0000313" key="2">
    <source>
        <dbReference type="Proteomes" id="UP000234752"/>
    </source>
</evidence>
<protein>
    <submittedName>
        <fullName evidence="1">Sterol carrier protein</fullName>
    </submittedName>
</protein>
<dbReference type="KEGG" id="ncb:C0V82_03670"/>
<dbReference type="OrthoDB" id="9809312at2"/>
<dbReference type="InterPro" id="IPR036527">
    <property type="entry name" value="SCP2_sterol-bd_dom_sf"/>
</dbReference>
<reference evidence="1 2" key="1">
    <citation type="submission" date="2017-12" db="EMBL/GenBank/DDBJ databases">
        <title>Genomes of bacteria within cyanobacterial aggregates.</title>
        <authorList>
            <person name="Cai H."/>
        </authorList>
    </citation>
    <scope>NUCLEOTIDE SEQUENCE [LARGE SCALE GENOMIC DNA]</scope>
    <source>
        <strain evidence="1 2">TH16</strain>
    </source>
</reference>
<evidence type="ECO:0000313" key="1">
    <source>
        <dbReference type="EMBL" id="AUN29433.1"/>
    </source>
</evidence>
<sequence length="100" mass="10381">MTVDQIEAQMKANALNFVGLGALVKFELGGGSTLFIDGRTTPPTISREGGTPDTTLTISPENLAKLADGKLAPTLAFMTGKLKVSGSMGIALKLANMLED</sequence>
<accession>A0A2K9N8G3</accession>
<dbReference type="GO" id="GO:0005829">
    <property type="term" value="C:cytosol"/>
    <property type="evidence" value="ECO:0007669"/>
    <property type="project" value="TreeGrafter"/>
</dbReference>
<dbReference type="RefSeq" id="WP_102111165.1">
    <property type="nucleotide sequence ID" value="NZ_BMGN01000004.1"/>
</dbReference>
<dbReference type="Gene3D" id="3.30.1050.10">
    <property type="entry name" value="SCP2 sterol-binding domain"/>
    <property type="match status" value="1"/>
</dbReference>
<keyword evidence="2" id="KW-1185">Reference proteome</keyword>
<dbReference type="PANTHER" id="PTHR10094:SF25">
    <property type="entry name" value="SCP2 STEROL-BINDING DOMAIN-CONTAINING PROTEIN 1"/>
    <property type="match status" value="1"/>
</dbReference>
<dbReference type="EMBL" id="CP025611">
    <property type="protein sequence ID" value="AUN29433.1"/>
    <property type="molecule type" value="Genomic_DNA"/>
</dbReference>
<dbReference type="PANTHER" id="PTHR10094">
    <property type="entry name" value="STEROL CARRIER PROTEIN 2 SCP-2 FAMILY PROTEIN"/>
    <property type="match status" value="1"/>
</dbReference>
<gene>
    <name evidence="1" type="ORF">C0V82_03670</name>
</gene>
<name>A0A2K9N8G3_9PROT</name>
<proteinExistence type="predicted"/>
<dbReference type="AlphaFoldDB" id="A0A2K9N8G3"/>
<organism evidence="1 2">
    <name type="scientific">Niveispirillum cyanobacteriorum</name>
    <dbReference type="NCBI Taxonomy" id="1612173"/>
    <lineage>
        <taxon>Bacteria</taxon>
        <taxon>Pseudomonadati</taxon>
        <taxon>Pseudomonadota</taxon>
        <taxon>Alphaproteobacteria</taxon>
        <taxon>Rhodospirillales</taxon>
        <taxon>Azospirillaceae</taxon>
        <taxon>Niveispirillum</taxon>
    </lineage>
</organism>
<dbReference type="SUPFAM" id="SSF55718">
    <property type="entry name" value="SCP-like"/>
    <property type="match status" value="1"/>
</dbReference>